<dbReference type="Gene3D" id="3.40.50.450">
    <property type="match status" value="1"/>
</dbReference>
<dbReference type="PANTHER" id="PTHR43022:SF1">
    <property type="entry name" value="PROTEIN SMF"/>
    <property type="match status" value="1"/>
</dbReference>
<proteinExistence type="inferred from homology"/>
<dbReference type="InterPro" id="IPR057666">
    <property type="entry name" value="DrpA_SLOG"/>
</dbReference>
<accession>A0A1W1Y8C8</accession>
<dbReference type="GO" id="GO:0009294">
    <property type="term" value="P:DNA-mediated transformation"/>
    <property type="evidence" value="ECO:0007669"/>
    <property type="project" value="InterPro"/>
</dbReference>
<dbReference type="STRING" id="371602.SAMN04487984_0477"/>
<dbReference type="AlphaFoldDB" id="A0A1W1Y8C8"/>
<evidence type="ECO:0000313" key="3">
    <source>
        <dbReference type="EMBL" id="SMC32395.1"/>
    </source>
</evidence>
<comment type="similarity">
    <text evidence="1">Belongs to the DprA/Smf family.</text>
</comment>
<dbReference type="PANTHER" id="PTHR43022">
    <property type="entry name" value="PROTEIN SMF"/>
    <property type="match status" value="1"/>
</dbReference>
<organism evidence="3 4">
    <name type="scientific">Aerococcus suis</name>
    <dbReference type="NCBI Taxonomy" id="371602"/>
    <lineage>
        <taxon>Bacteria</taxon>
        <taxon>Bacillati</taxon>
        <taxon>Bacillota</taxon>
        <taxon>Bacilli</taxon>
        <taxon>Lactobacillales</taxon>
        <taxon>Aerococcaceae</taxon>
        <taxon>Aerococcus</taxon>
    </lineage>
</organism>
<dbReference type="SUPFAM" id="SSF102405">
    <property type="entry name" value="MCP/YpsA-like"/>
    <property type="match status" value="1"/>
</dbReference>
<sequence>MFEPAILNLTPREQLIYLSEYGQLTYEELSQLNIEDQGVDEHGIWQLTQKHQTLSQFLQQYSVEFFRELYQKEGINPITIIDNEYPEQLKEIYHPPPVLFTKGNHSLLKTPSLAIVGSRKMSEYGQQVMTQLMPALSRYFTIVSGLACGCDAMAHQTCIKNQGQTIGVIGTGLLTAYPKQNKSLQHQIATHHLLVSPLPNLSGVKRWHFPFRNRVIAGLSMGTCVIEAKIRSGSLITANYALQENRNVYSVPGNIFSETSEGCNQLIQLGAKSVLSAKDIIEDLEGIIT</sequence>
<dbReference type="Pfam" id="PF02481">
    <property type="entry name" value="DNA_processg_A"/>
    <property type="match status" value="1"/>
</dbReference>
<dbReference type="OrthoDB" id="9785707at2"/>
<evidence type="ECO:0000256" key="1">
    <source>
        <dbReference type="ARBA" id="ARBA00006525"/>
    </source>
</evidence>
<dbReference type="NCBIfam" id="TIGR00732">
    <property type="entry name" value="dprA"/>
    <property type="match status" value="1"/>
</dbReference>
<dbReference type="InterPro" id="IPR003488">
    <property type="entry name" value="DprA"/>
</dbReference>
<evidence type="ECO:0000259" key="2">
    <source>
        <dbReference type="Pfam" id="PF02481"/>
    </source>
</evidence>
<keyword evidence="4" id="KW-1185">Reference proteome</keyword>
<dbReference type="Proteomes" id="UP000243884">
    <property type="component" value="Unassembled WGS sequence"/>
</dbReference>
<evidence type="ECO:0000313" key="4">
    <source>
        <dbReference type="Proteomes" id="UP000243884"/>
    </source>
</evidence>
<gene>
    <name evidence="3" type="ORF">SAMN04487984_0477</name>
</gene>
<protein>
    <submittedName>
        <fullName evidence="3">DNA processing protein</fullName>
    </submittedName>
</protein>
<dbReference type="RefSeq" id="WP_084098149.1">
    <property type="nucleotide sequence ID" value="NZ_FWXK01000002.1"/>
</dbReference>
<reference evidence="4" key="1">
    <citation type="submission" date="2017-04" db="EMBL/GenBank/DDBJ databases">
        <authorList>
            <person name="Varghese N."/>
            <person name="Submissions S."/>
        </authorList>
    </citation>
    <scope>NUCLEOTIDE SEQUENCE [LARGE SCALE GENOMIC DNA]</scope>
    <source>
        <strain evidence="4">DSM 21500</strain>
    </source>
</reference>
<dbReference type="EMBL" id="FWXK01000002">
    <property type="protein sequence ID" value="SMC32395.1"/>
    <property type="molecule type" value="Genomic_DNA"/>
</dbReference>
<name>A0A1W1Y8C8_9LACT</name>
<feature type="domain" description="Smf/DprA SLOG" evidence="2">
    <location>
        <begin position="78"/>
        <end position="284"/>
    </location>
</feature>